<name>A0AA37F9C4_9ARCH</name>
<dbReference type="GO" id="GO:0005829">
    <property type="term" value="C:cytosol"/>
    <property type="evidence" value="ECO:0007669"/>
    <property type="project" value="TreeGrafter"/>
</dbReference>
<comment type="catalytic activity">
    <reaction evidence="4">
        <text>N-(5-phospho-beta-D-ribosyl)anthranilate + diphosphate = 5-phospho-alpha-D-ribose 1-diphosphate + anthranilate</text>
        <dbReference type="Rhea" id="RHEA:11768"/>
        <dbReference type="ChEBI" id="CHEBI:16567"/>
        <dbReference type="ChEBI" id="CHEBI:18277"/>
        <dbReference type="ChEBI" id="CHEBI:33019"/>
        <dbReference type="ChEBI" id="CHEBI:58017"/>
        <dbReference type="EC" id="2.4.2.18"/>
    </reaction>
</comment>
<comment type="subunit">
    <text evidence="4">Homodimer.</text>
</comment>
<dbReference type="PANTHER" id="PTHR43285:SF2">
    <property type="entry name" value="ANTHRANILATE PHOSPHORIBOSYLTRANSFERASE"/>
    <property type="match status" value="1"/>
</dbReference>
<dbReference type="HAMAP" id="MF_00211">
    <property type="entry name" value="TrpD"/>
    <property type="match status" value="1"/>
</dbReference>
<keyword evidence="8" id="KW-1185">Reference proteome</keyword>
<evidence type="ECO:0000256" key="1">
    <source>
        <dbReference type="ARBA" id="ARBA00022605"/>
    </source>
</evidence>
<reference evidence="7" key="2">
    <citation type="submission" date="2022-09" db="EMBL/GenBank/DDBJ databases">
        <authorList>
            <person name="Sun Q."/>
            <person name="Ohkuma M."/>
        </authorList>
    </citation>
    <scope>NUCLEOTIDE SEQUENCE</scope>
    <source>
        <strain evidence="7">JCM 13583</strain>
    </source>
</reference>
<dbReference type="GO" id="GO:0000162">
    <property type="term" value="P:L-tryptophan biosynthetic process"/>
    <property type="evidence" value="ECO:0007669"/>
    <property type="project" value="UniProtKB-UniRule"/>
</dbReference>
<comment type="pathway">
    <text evidence="4">Amino-acid biosynthesis; L-tryptophan biosynthesis; L-tryptophan from chorismate: step 2/5.</text>
</comment>
<dbReference type="InterPro" id="IPR000312">
    <property type="entry name" value="Glycosyl_Trfase_fam3"/>
</dbReference>
<feature type="binding site" evidence="4">
    <location>
        <position position="77"/>
    </location>
    <ligand>
        <name>5-phospho-alpha-D-ribose 1-diphosphate</name>
        <dbReference type="ChEBI" id="CHEBI:58017"/>
    </ligand>
</feature>
<keyword evidence="4" id="KW-0822">Tryptophan biosynthesis</keyword>
<keyword evidence="1 4" id="KW-0028">Amino-acid biosynthesis</keyword>
<feature type="binding site" evidence="4">
    <location>
        <position position="222"/>
    </location>
    <ligand>
        <name>Mg(2+)</name>
        <dbReference type="ChEBI" id="CHEBI:18420"/>
        <label>2</label>
    </ligand>
</feature>
<dbReference type="Gene3D" id="3.40.1030.10">
    <property type="entry name" value="Nucleoside phosphorylase/phosphoribosyltransferase catalytic domain"/>
    <property type="match status" value="1"/>
</dbReference>
<feature type="binding site" evidence="4">
    <location>
        <position position="77"/>
    </location>
    <ligand>
        <name>anthranilate</name>
        <dbReference type="ChEBI" id="CHEBI:16567"/>
        <label>1</label>
    </ligand>
</feature>
<reference evidence="7" key="1">
    <citation type="journal article" date="2014" name="Int. J. Syst. Evol. Microbiol.">
        <title>Complete genome sequence of Corynebacterium casei LMG S-19264T (=DSM 44701T), isolated from a smear-ripened cheese.</title>
        <authorList>
            <consortium name="US DOE Joint Genome Institute (JGI-PGF)"/>
            <person name="Walter F."/>
            <person name="Albersmeier A."/>
            <person name="Kalinowski J."/>
            <person name="Ruckert C."/>
        </authorList>
    </citation>
    <scope>NUCLEOTIDE SEQUENCE</scope>
    <source>
        <strain evidence="7">JCM 13583</strain>
    </source>
</reference>
<comment type="caution">
    <text evidence="7">The sequence shown here is derived from an EMBL/GenBank/DDBJ whole genome shotgun (WGS) entry which is preliminary data.</text>
</comment>
<keyword evidence="4" id="KW-0479">Metal-binding</keyword>
<keyword evidence="4" id="KW-0460">Magnesium</keyword>
<feature type="domain" description="Glycosyl transferase family 3" evidence="5">
    <location>
        <begin position="72"/>
        <end position="317"/>
    </location>
</feature>
<feature type="binding site" evidence="4">
    <location>
        <begin position="80"/>
        <end position="81"/>
    </location>
    <ligand>
        <name>5-phospho-alpha-D-ribose 1-diphosphate</name>
        <dbReference type="ChEBI" id="CHEBI:58017"/>
    </ligand>
</feature>
<feature type="binding site" evidence="4">
    <location>
        <position position="163"/>
    </location>
    <ligand>
        <name>anthranilate</name>
        <dbReference type="ChEBI" id="CHEBI:16567"/>
        <label>2</label>
    </ligand>
</feature>
<comment type="caution">
    <text evidence="4">Lacks conserved residue(s) required for the propagation of feature annotation.</text>
</comment>
<feature type="binding site" evidence="4">
    <location>
        <position position="117"/>
    </location>
    <ligand>
        <name>5-phospho-alpha-D-ribose 1-diphosphate</name>
        <dbReference type="ChEBI" id="CHEBI:58017"/>
    </ligand>
</feature>
<feature type="domain" description="Glycosyl transferase family 3 N-terminal" evidence="6">
    <location>
        <begin position="7"/>
        <end position="63"/>
    </location>
</feature>
<gene>
    <name evidence="4 7" type="primary">trpD</name>
    <name evidence="7" type="ORF">GCM10007108_08840</name>
</gene>
<feature type="binding site" evidence="4">
    <location>
        <begin position="105"/>
        <end position="113"/>
    </location>
    <ligand>
        <name>5-phospho-alpha-D-ribose 1-diphosphate</name>
        <dbReference type="ChEBI" id="CHEBI:58017"/>
    </ligand>
</feature>
<dbReference type="GO" id="GO:0000287">
    <property type="term" value="F:magnesium ion binding"/>
    <property type="evidence" value="ECO:0007669"/>
    <property type="project" value="UniProtKB-UniRule"/>
</dbReference>
<sequence>MIPEMENLVSGSVLGREEARNLMLYLASERSSDAERAAFLAALKVRGERPQEVEGFVDALRSLASMGRISGVTDIVGTGGDGKNTINVSTAAAIVCASMGIRVAKHGNYGITGTHGSADFVRFLGFRTDFSAAEAESILEASGFLYILAPLHNRSFGRFSRVRKELGFRSVFNYLGPLTNPADPDRIVAGASTEHAYEMFVQVLSARGKDAAVVMSEDGMDEVSPFGATRITFTGRLRGTMHLEPLSVTGFRPREEECIEKDPEASFYKALGGLLGTNRDAQAFIALNCAPALMINGLYSGFSEAYGAAMRHISSGSVRSYLEGRLGVRLAELQRA</sequence>
<evidence type="ECO:0000313" key="8">
    <source>
        <dbReference type="Proteomes" id="UP000632195"/>
    </source>
</evidence>
<dbReference type="Gene3D" id="1.20.970.10">
    <property type="entry name" value="Transferase, Pyrimidine Nucleoside Phosphorylase, Chain C"/>
    <property type="match status" value="1"/>
</dbReference>
<feature type="binding site" evidence="4">
    <location>
        <position position="89"/>
    </location>
    <ligand>
        <name>Mg(2+)</name>
        <dbReference type="ChEBI" id="CHEBI:18420"/>
        <label>1</label>
    </ligand>
</feature>
<evidence type="ECO:0000313" key="7">
    <source>
        <dbReference type="EMBL" id="GGM73027.1"/>
    </source>
</evidence>
<dbReference type="Pfam" id="PF00591">
    <property type="entry name" value="Glycos_transf_3"/>
    <property type="match status" value="1"/>
</dbReference>
<evidence type="ECO:0000259" key="5">
    <source>
        <dbReference type="Pfam" id="PF00591"/>
    </source>
</evidence>
<feature type="binding site" evidence="4">
    <location>
        <position position="108"/>
    </location>
    <ligand>
        <name>anthranilate</name>
        <dbReference type="ChEBI" id="CHEBI:16567"/>
        <label>1</label>
    </ligand>
</feature>
<accession>A0AA37F9C4</accession>
<dbReference type="InterPro" id="IPR036320">
    <property type="entry name" value="Glycosyl_Trfase_fam3_N_dom_sf"/>
</dbReference>
<dbReference type="SUPFAM" id="SSF52418">
    <property type="entry name" value="Nucleoside phosphorylase/phosphoribosyltransferase catalytic domain"/>
    <property type="match status" value="1"/>
</dbReference>
<dbReference type="RefSeq" id="WP_194446412.1">
    <property type="nucleotide sequence ID" value="NZ_BMNY01000001.1"/>
</dbReference>
<feature type="binding site" evidence="4">
    <location>
        <position position="222"/>
    </location>
    <ligand>
        <name>Mg(2+)</name>
        <dbReference type="ChEBI" id="CHEBI:18420"/>
        <label>1</label>
    </ligand>
</feature>
<dbReference type="PANTHER" id="PTHR43285">
    <property type="entry name" value="ANTHRANILATE PHOSPHORIBOSYLTRANSFERASE"/>
    <property type="match status" value="1"/>
</dbReference>
<dbReference type="Pfam" id="PF02885">
    <property type="entry name" value="Glycos_trans_3N"/>
    <property type="match status" value="1"/>
</dbReference>
<dbReference type="InterPro" id="IPR017459">
    <property type="entry name" value="Glycosyl_Trfase_fam3_N_dom"/>
</dbReference>
<dbReference type="EC" id="2.4.2.18" evidence="4"/>
<evidence type="ECO:0000256" key="2">
    <source>
        <dbReference type="ARBA" id="ARBA00022676"/>
    </source>
</evidence>
<dbReference type="InterPro" id="IPR035902">
    <property type="entry name" value="Nuc_phospho_transferase"/>
</dbReference>
<evidence type="ECO:0000259" key="6">
    <source>
        <dbReference type="Pfam" id="PF02885"/>
    </source>
</evidence>
<feature type="binding site" evidence="4">
    <location>
        <position position="85"/>
    </location>
    <ligand>
        <name>5-phospho-alpha-D-ribose 1-diphosphate</name>
        <dbReference type="ChEBI" id="CHEBI:58017"/>
    </ligand>
</feature>
<dbReference type="GO" id="GO:0004048">
    <property type="term" value="F:anthranilate phosphoribosyltransferase activity"/>
    <property type="evidence" value="ECO:0007669"/>
    <property type="project" value="UniProtKB-UniRule"/>
</dbReference>
<keyword evidence="2 4" id="KW-0328">Glycosyltransferase</keyword>
<keyword evidence="4" id="KW-0057">Aromatic amino acid biosynthesis</keyword>
<dbReference type="InterPro" id="IPR005940">
    <property type="entry name" value="Anthranilate_Pribosyl_Tfrase"/>
</dbReference>
<organism evidence="7 8">
    <name type="scientific">Thermogymnomonas acidicola</name>
    <dbReference type="NCBI Taxonomy" id="399579"/>
    <lineage>
        <taxon>Archaea</taxon>
        <taxon>Methanobacteriati</taxon>
        <taxon>Thermoplasmatota</taxon>
        <taxon>Thermoplasmata</taxon>
        <taxon>Thermoplasmatales</taxon>
        <taxon>Thermogymnomonas</taxon>
    </lineage>
</organism>
<comment type="function">
    <text evidence="4">Catalyzes the transfer of the phosphoribosyl group of 5-phosphorylribose-1-pyrophosphate (PRPP) to anthranilate to yield N-(5'-phosphoribosyl)-anthranilate (PRA).</text>
</comment>
<feature type="binding site" evidence="4">
    <location>
        <begin position="87"/>
        <end position="90"/>
    </location>
    <ligand>
        <name>5-phospho-alpha-D-ribose 1-diphosphate</name>
        <dbReference type="ChEBI" id="CHEBI:58017"/>
    </ligand>
</feature>
<evidence type="ECO:0000256" key="4">
    <source>
        <dbReference type="HAMAP-Rule" id="MF_00211"/>
    </source>
</evidence>
<feature type="binding site" evidence="4">
    <location>
        <position position="221"/>
    </location>
    <ligand>
        <name>Mg(2+)</name>
        <dbReference type="ChEBI" id="CHEBI:18420"/>
        <label>2</label>
    </ligand>
</feature>
<dbReference type="AlphaFoldDB" id="A0AA37F9C4"/>
<dbReference type="EMBL" id="BMNY01000001">
    <property type="protein sequence ID" value="GGM73027.1"/>
    <property type="molecule type" value="Genomic_DNA"/>
</dbReference>
<dbReference type="SUPFAM" id="SSF47648">
    <property type="entry name" value="Nucleoside phosphorylase/phosphoribosyltransferase N-terminal domain"/>
    <property type="match status" value="1"/>
</dbReference>
<comment type="similarity">
    <text evidence="4">Belongs to the anthranilate phosphoribosyltransferase family.</text>
</comment>
<protein>
    <recommendedName>
        <fullName evidence="4">Anthranilate phosphoribosyltransferase</fullName>
        <ecNumber evidence="4">2.4.2.18</ecNumber>
    </recommendedName>
</protein>
<evidence type="ECO:0000256" key="3">
    <source>
        <dbReference type="ARBA" id="ARBA00022679"/>
    </source>
</evidence>
<keyword evidence="3 4" id="KW-0808">Transferase</keyword>
<dbReference type="Proteomes" id="UP000632195">
    <property type="component" value="Unassembled WGS sequence"/>
</dbReference>
<dbReference type="NCBIfam" id="TIGR01245">
    <property type="entry name" value="trpD"/>
    <property type="match status" value="1"/>
</dbReference>
<proteinExistence type="inferred from homology"/>
<comment type="cofactor">
    <cofactor evidence="4">
        <name>Mg(2+)</name>
        <dbReference type="ChEBI" id="CHEBI:18420"/>
    </cofactor>
    <text evidence="4">Binds 2 magnesium ions per monomer.</text>
</comment>